<reference evidence="3 4" key="1">
    <citation type="submission" date="2023-09" db="EMBL/GenBank/DDBJ databases">
        <authorList>
            <person name="Qi X."/>
        </authorList>
    </citation>
    <scope>NUCLEOTIDE SEQUENCE [LARGE SCALE GENOMIC DNA]</scope>
    <source>
        <strain evidence="3 4">S1-1</strain>
    </source>
</reference>
<feature type="transmembrane region" description="Helical" evidence="2">
    <location>
        <begin position="68"/>
        <end position="86"/>
    </location>
</feature>
<evidence type="ECO:0000313" key="4">
    <source>
        <dbReference type="Proteomes" id="UP001301442"/>
    </source>
</evidence>
<sequence length="90" mass="9899">MNTVNHQGVDTTPAVPNSKNRNSKQYALITLGVVAITIGFLTICFGSYWSTPIFAFMTNIGINSSFEVVVPFLSIFIIMLGAYLIVKSRH</sequence>
<accession>A0ABZ0GM42</accession>
<evidence type="ECO:0000313" key="3">
    <source>
        <dbReference type="EMBL" id="WOH36760.1"/>
    </source>
</evidence>
<protein>
    <submittedName>
        <fullName evidence="3">Uncharacterized protein</fullName>
    </submittedName>
</protein>
<dbReference type="RefSeq" id="WP_348395572.1">
    <property type="nucleotide sequence ID" value="NZ_CP136600.1"/>
</dbReference>
<feature type="region of interest" description="Disordered" evidence="1">
    <location>
        <begin position="1"/>
        <end position="20"/>
    </location>
</feature>
<keyword evidence="2" id="KW-1133">Transmembrane helix</keyword>
<evidence type="ECO:0000256" key="2">
    <source>
        <dbReference type="SAM" id="Phobius"/>
    </source>
</evidence>
<organism evidence="3 4">
    <name type="scientific">Thalassotalea fonticola</name>
    <dbReference type="NCBI Taxonomy" id="3065649"/>
    <lineage>
        <taxon>Bacteria</taxon>
        <taxon>Pseudomonadati</taxon>
        <taxon>Pseudomonadota</taxon>
        <taxon>Gammaproteobacteria</taxon>
        <taxon>Alteromonadales</taxon>
        <taxon>Colwelliaceae</taxon>
        <taxon>Thalassotalea</taxon>
    </lineage>
</organism>
<proteinExistence type="predicted"/>
<gene>
    <name evidence="3" type="ORF">RI844_15485</name>
</gene>
<keyword evidence="2" id="KW-0472">Membrane</keyword>
<keyword evidence="2" id="KW-0812">Transmembrane</keyword>
<feature type="transmembrane region" description="Helical" evidence="2">
    <location>
        <begin position="26"/>
        <end position="48"/>
    </location>
</feature>
<keyword evidence="4" id="KW-1185">Reference proteome</keyword>
<dbReference type="Proteomes" id="UP001301442">
    <property type="component" value="Chromosome"/>
</dbReference>
<dbReference type="EMBL" id="CP136600">
    <property type="protein sequence ID" value="WOH36760.1"/>
    <property type="molecule type" value="Genomic_DNA"/>
</dbReference>
<name>A0ABZ0GM42_9GAMM</name>
<evidence type="ECO:0000256" key="1">
    <source>
        <dbReference type="SAM" id="MobiDB-lite"/>
    </source>
</evidence>